<feature type="chain" id="PRO_5047345921" evidence="2">
    <location>
        <begin position="38"/>
        <end position="383"/>
    </location>
</feature>
<name>A0ABW7WAM7_9NOCA</name>
<reference evidence="3 4" key="1">
    <citation type="submission" date="2024-10" db="EMBL/GenBank/DDBJ databases">
        <title>The Natural Products Discovery Center: Release of the First 8490 Sequenced Strains for Exploring Actinobacteria Biosynthetic Diversity.</title>
        <authorList>
            <person name="Kalkreuter E."/>
            <person name="Kautsar S.A."/>
            <person name="Yang D."/>
            <person name="Bader C.D."/>
            <person name="Teijaro C.N."/>
            <person name="Fluegel L."/>
            <person name="Davis C.M."/>
            <person name="Simpson J.R."/>
            <person name="Lauterbach L."/>
            <person name="Steele A.D."/>
            <person name="Gui C."/>
            <person name="Meng S."/>
            <person name="Li G."/>
            <person name="Viehrig K."/>
            <person name="Ye F."/>
            <person name="Su P."/>
            <person name="Kiefer A.F."/>
            <person name="Nichols A."/>
            <person name="Cepeda A.J."/>
            <person name="Yan W."/>
            <person name="Fan B."/>
            <person name="Jiang Y."/>
            <person name="Adhikari A."/>
            <person name="Zheng C.-J."/>
            <person name="Schuster L."/>
            <person name="Cowan T.M."/>
            <person name="Smanski M.J."/>
            <person name="Chevrette M.G."/>
            <person name="De Carvalho L.P.S."/>
            <person name="Shen B."/>
        </authorList>
    </citation>
    <scope>NUCLEOTIDE SEQUENCE [LARGE SCALE GENOMIC DNA]</scope>
    <source>
        <strain evidence="3 4">NPDC019626</strain>
    </source>
</reference>
<comment type="caution">
    <text evidence="3">The sequence shown here is derived from an EMBL/GenBank/DDBJ whole genome shotgun (WGS) entry which is preliminary data.</text>
</comment>
<sequence>MEVLPEMFADTVTPSRRVVLALSAALALSWLPTLAHADPASEMPRYLLVAGTGSSNIGVLRVAADGGLSQVPGAPFPSDTGSLTLEITPDGRRVYTGHVVSGSIIGYDLGADGSLREIAGSRMTFGEPVIGVTITPDGRRLFATIGGVANEVRSFDIIAGGLLVPTGAPPTRVEGMSALSLPVLTPDARTLFVSSFVAGTVAAFSIGHDASLTPLGTPLATGERPALPTVTPDGRFLYISNEGTDNVSGYVIAPDGRLSPAPGSPYPTGGTPHGTAITADSRRMYLPASSGGEVDGFSIGADGALSVLPGSPYPAAAGALPGRVVLGPGERQLFVIDTLTSQGSARVHTYDIDADGGITASARPAADTGVIFHDGPSAYLTPR</sequence>
<dbReference type="InterPro" id="IPR019405">
    <property type="entry name" value="Lactonase_7-beta_prop"/>
</dbReference>
<proteinExistence type="inferred from homology"/>
<feature type="signal peptide" evidence="2">
    <location>
        <begin position="1"/>
        <end position="37"/>
    </location>
</feature>
<dbReference type="Proteomes" id="UP001611450">
    <property type="component" value="Unassembled WGS sequence"/>
</dbReference>
<protein>
    <submittedName>
        <fullName evidence="3">Beta-propeller fold lactonase family protein</fullName>
    </submittedName>
</protein>
<organism evidence="3 4">
    <name type="scientific">Nocardia beijingensis</name>
    <dbReference type="NCBI Taxonomy" id="95162"/>
    <lineage>
        <taxon>Bacteria</taxon>
        <taxon>Bacillati</taxon>
        <taxon>Actinomycetota</taxon>
        <taxon>Actinomycetes</taxon>
        <taxon>Mycobacteriales</taxon>
        <taxon>Nocardiaceae</taxon>
        <taxon>Nocardia</taxon>
    </lineage>
</organism>
<dbReference type="Gene3D" id="2.130.10.10">
    <property type="entry name" value="YVTN repeat-like/Quinoprotein amine dehydrogenase"/>
    <property type="match status" value="3"/>
</dbReference>
<dbReference type="PANTHER" id="PTHR30344">
    <property type="entry name" value="6-PHOSPHOGLUCONOLACTONASE-RELATED"/>
    <property type="match status" value="1"/>
</dbReference>
<comment type="similarity">
    <text evidence="1">Belongs to the cycloisomerase 2 family.</text>
</comment>
<keyword evidence="4" id="KW-1185">Reference proteome</keyword>
<keyword evidence="2" id="KW-0732">Signal</keyword>
<evidence type="ECO:0000256" key="2">
    <source>
        <dbReference type="SAM" id="SignalP"/>
    </source>
</evidence>
<dbReference type="EMBL" id="JBIRXV010000001">
    <property type="protein sequence ID" value="MFI2319511.1"/>
    <property type="molecule type" value="Genomic_DNA"/>
</dbReference>
<evidence type="ECO:0000313" key="3">
    <source>
        <dbReference type="EMBL" id="MFI2319511.1"/>
    </source>
</evidence>
<evidence type="ECO:0000256" key="1">
    <source>
        <dbReference type="ARBA" id="ARBA00005564"/>
    </source>
</evidence>
<gene>
    <name evidence="3" type="ORF">ACH47G_03415</name>
</gene>
<dbReference type="RefSeq" id="WP_396945712.1">
    <property type="nucleotide sequence ID" value="NZ_JBIRXV010000001.1"/>
</dbReference>
<accession>A0ABW7WAM7</accession>
<dbReference type="SUPFAM" id="SSF75011">
    <property type="entry name" value="3-carboxy-cis,cis-mucoante lactonizing enzyme"/>
    <property type="match status" value="1"/>
</dbReference>
<dbReference type="PANTHER" id="PTHR30344:SF1">
    <property type="entry name" value="6-PHOSPHOGLUCONOLACTONASE"/>
    <property type="match status" value="1"/>
</dbReference>
<dbReference type="InterPro" id="IPR015943">
    <property type="entry name" value="WD40/YVTN_repeat-like_dom_sf"/>
</dbReference>
<dbReference type="Pfam" id="PF10282">
    <property type="entry name" value="Lactonase"/>
    <property type="match status" value="1"/>
</dbReference>
<dbReference type="InterPro" id="IPR050282">
    <property type="entry name" value="Cycloisomerase_2"/>
</dbReference>
<dbReference type="SUPFAM" id="SSF50956">
    <property type="entry name" value="Thermostable phytase (3-phytase)"/>
    <property type="match status" value="1"/>
</dbReference>
<evidence type="ECO:0000313" key="4">
    <source>
        <dbReference type="Proteomes" id="UP001611450"/>
    </source>
</evidence>